<feature type="coiled-coil region" evidence="2">
    <location>
        <begin position="146"/>
        <end position="173"/>
    </location>
</feature>
<reference evidence="3 4" key="1">
    <citation type="submission" date="2019-03" db="EMBL/GenBank/DDBJ databases">
        <title>Genomic Encyclopedia of Type Strains, Phase IV (KMG-IV): sequencing the most valuable type-strain genomes for metagenomic binning, comparative biology and taxonomic classification.</title>
        <authorList>
            <person name="Goeker M."/>
        </authorList>
    </citation>
    <scope>NUCLEOTIDE SEQUENCE [LARGE SCALE GENOMIC DNA]</scope>
    <source>
        <strain evidence="3 4">DSM 104836</strain>
    </source>
</reference>
<evidence type="ECO:0000256" key="1">
    <source>
        <dbReference type="ARBA" id="ARBA00023172"/>
    </source>
</evidence>
<dbReference type="GO" id="GO:0006310">
    <property type="term" value="P:DNA recombination"/>
    <property type="evidence" value="ECO:0007669"/>
    <property type="project" value="UniProtKB-KW"/>
</dbReference>
<dbReference type="SUPFAM" id="SSF56349">
    <property type="entry name" value="DNA breaking-rejoining enzymes"/>
    <property type="match status" value="1"/>
</dbReference>
<dbReference type="GO" id="GO:0015074">
    <property type="term" value="P:DNA integration"/>
    <property type="evidence" value="ECO:0007669"/>
    <property type="project" value="InterPro"/>
</dbReference>
<protein>
    <recommendedName>
        <fullName evidence="5">Phage integrase family protein</fullName>
    </recommendedName>
</protein>
<dbReference type="AlphaFoldDB" id="A0A4R3J7E6"/>
<dbReference type="Gene3D" id="1.10.443.10">
    <property type="entry name" value="Intergrase catalytic core"/>
    <property type="match status" value="1"/>
</dbReference>
<dbReference type="OrthoDB" id="7222937at2"/>
<dbReference type="InterPro" id="IPR013762">
    <property type="entry name" value="Integrase-like_cat_sf"/>
</dbReference>
<accession>A0A4R3J7E6</accession>
<keyword evidence="4" id="KW-1185">Reference proteome</keyword>
<keyword evidence="1" id="KW-0233">DNA recombination</keyword>
<gene>
    <name evidence="3" type="ORF">EDD52_113100</name>
</gene>
<evidence type="ECO:0000256" key="2">
    <source>
        <dbReference type="SAM" id="Coils"/>
    </source>
</evidence>
<evidence type="ECO:0000313" key="3">
    <source>
        <dbReference type="EMBL" id="TCS60806.1"/>
    </source>
</evidence>
<evidence type="ECO:0008006" key="5">
    <source>
        <dbReference type="Google" id="ProtNLM"/>
    </source>
</evidence>
<dbReference type="Proteomes" id="UP000295696">
    <property type="component" value="Unassembled WGS sequence"/>
</dbReference>
<evidence type="ECO:0000313" key="4">
    <source>
        <dbReference type="Proteomes" id="UP000295696"/>
    </source>
</evidence>
<dbReference type="InterPro" id="IPR011010">
    <property type="entry name" value="DNA_brk_join_enz"/>
</dbReference>
<comment type="caution">
    <text evidence="3">The sequence shown here is derived from an EMBL/GenBank/DDBJ whole genome shotgun (WGS) entry which is preliminary data.</text>
</comment>
<organism evidence="3 4">
    <name type="scientific">Primorskyibacter sedentarius</name>
    <dbReference type="NCBI Taxonomy" id="745311"/>
    <lineage>
        <taxon>Bacteria</taxon>
        <taxon>Pseudomonadati</taxon>
        <taxon>Pseudomonadota</taxon>
        <taxon>Alphaproteobacteria</taxon>
        <taxon>Rhodobacterales</taxon>
        <taxon>Roseobacteraceae</taxon>
        <taxon>Primorskyibacter</taxon>
    </lineage>
</organism>
<dbReference type="GO" id="GO:0003677">
    <property type="term" value="F:DNA binding"/>
    <property type="evidence" value="ECO:0007669"/>
    <property type="project" value="InterPro"/>
</dbReference>
<dbReference type="RefSeq" id="WP_132246997.1">
    <property type="nucleotide sequence ID" value="NZ_SLZU01000013.1"/>
</dbReference>
<name>A0A4R3J7E6_9RHOB</name>
<keyword evidence="2" id="KW-0175">Coiled coil</keyword>
<dbReference type="EMBL" id="SLZU01000013">
    <property type="protein sequence ID" value="TCS60806.1"/>
    <property type="molecule type" value="Genomic_DNA"/>
</dbReference>
<proteinExistence type="predicted"/>
<sequence>MRRGRVFYFMKRLPKQFSCGGSNQFLRMSLRTEFPLDAVVRAGSLLAVYEQKEPEIVDALNKNEMSPRHAHALLKAQLRNELSRFLHQQSSTTSLSDAEIDERVAALQAENSALKAAIRRKDWTAVEPALSAAGKATSIPVSPPIAPDLGRRAASLQRQINEVEIEVLEGEDVRVAAAHLLSDDENKDFDRFIKGEITVSAAVQSAIENATSKDMANKYSGTGKILLEFWGDVPLSTVTPETVKDLMWLIQRIPSQHGKKHGNNRFVKDRRNATKREEIEFADLHDASVRAEIEANEMLPLTEKRARLAESLVPRLTMTTVEHHLDRLHAIFRIAQENLGYSGQTRFLTHTKMKQYIKQELEKKKDPLLVRKDKPKNRDSWSHERLKTLLMSPIYTGCKSKSRRWQPGNVIVRDANYWVPLLVMMLGSRILEILQLKKTDLIVHNGVLCLSVGITSEHRVKTDDSKRFLPLPRLLIDLGFAQWVHSLPAEQRLLFPSPAGGADIAAIAGNFGKKLKTCFKRLEIADWNEDFYALRKTLSSALDDAGVPESRRKAIAGHAGGSTLNQHYTKRNVSTLKSELEKFDLKVSVRYSDKHGHPVIGACDLVAKPSAIVEVELAADETASAVRVTSMQCGKILVDAKLAEMEQRKSQTRSCKRWTPPEIAARLRSISETYELSLPQTPQRRQAVENLMTFGHDS</sequence>